<evidence type="ECO:0000256" key="6">
    <source>
        <dbReference type="ARBA" id="ARBA00022989"/>
    </source>
</evidence>
<dbReference type="InterPro" id="IPR001851">
    <property type="entry name" value="ABC_transp_permease"/>
</dbReference>
<keyword evidence="6 9" id="KW-1133">Transmembrane helix</keyword>
<dbReference type="AlphaFoldDB" id="A0A1T4Z659"/>
<feature type="transmembrane region" description="Helical" evidence="9">
    <location>
        <begin position="256"/>
        <end position="277"/>
    </location>
</feature>
<dbReference type="Proteomes" id="UP000191040">
    <property type="component" value="Chromosome I"/>
</dbReference>
<evidence type="ECO:0000256" key="5">
    <source>
        <dbReference type="ARBA" id="ARBA00022970"/>
    </source>
</evidence>
<feature type="transmembrane region" description="Helical" evidence="9">
    <location>
        <begin position="60"/>
        <end position="79"/>
    </location>
</feature>
<organism evidence="10 11">
    <name type="scientific">Aeromicrobium choanae</name>
    <dbReference type="NCBI Taxonomy" id="1736691"/>
    <lineage>
        <taxon>Bacteria</taxon>
        <taxon>Bacillati</taxon>
        <taxon>Actinomycetota</taxon>
        <taxon>Actinomycetes</taxon>
        <taxon>Propionibacteriales</taxon>
        <taxon>Nocardioidaceae</taxon>
        <taxon>Aeromicrobium</taxon>
    </lineage>
</organism>
<evidence type="ECO:0000256" key="3">
    <source>
        <dbReference type="ARBA" id="ARBA00022475"/>
    </source>
</evidence>
<keyword evidence="2" id="KW-0813">Transport</keyword>
<keyword evidence="4 9" id="KW-0812">Transmembrane</keyword>
<dbReference type="InterPro" id="IPR052157">
    <property type="entry name" value="BCAA_transport_permease"/>
</dbReference>
<evidence type="ECO:0000256" key="7">
    <source>
        <dbReference type="ARBA" id="ARBA00023136"/>
    </source>
</evidence>
<dbReference type="OrthoDB" id="9807115at2"/>
<dbReference type="EMBL" id="LT796768">
    <property type="protein sequence ID" value="SKB09436.1"/>
    <property type="molecule type" value="Genomic_DNA"/>
</dbReference>
<keyword evidence="3" id="KW-1003">Cell membrane</keyword>
<comment type="similarity">
    <text evidence="8">Belongs to the binding-protein-dependent transport system permease family. LivHM subfamily.</text>
</comment>
<dbReference type="Pfam" id="PF02653">
    <property type="entry name" value="BPD_transp_2"/>
    <property type="match status" value="1"/>
</dbReference>
<dbReference type="PANTHER" id="PTHR11795:SF445">
    <property type="entry name" value="AMINO ACID ABC TRANSPORTER PERMEASE PROTEIN"/>
    <property type="match status" value="1"/>
</dbReference>
<feature type="transmembrane region" description="Helical" evidence="9">
    <location>
        <begin position="142"/>
        <end position="160"/>
    </location>
</feature>
<keyword evidence="11" id="KW-1185">Reference proteome</keyword>
<feature type="transmembrane region" description="Helical" evidence="9">
    <location>
        <begin position="6"/>
        <end position="29"/>
    </location>
</feature>
<dbReference type="RefSeq" id="WP_078700631.1">
    <property type="nucleotide sequence ID" value="NZ_LT796768.1"/>
</dbReference>
<dbReference type="CDD" id="cd06582">
    <property type="entry name" value="TM_PBP1_LivH_like"/>
    <property type="match status" value="1"/>
</dbReference>
<comment type="subcellular location">
    <subcellularLocation>
        <location evidence="1">Cell membrane</location>
        <topology evidence="1">Multi-pass membrane protein</topology>
    </subcellularLocation>
</comment>
<dbReference type="PANTHER" id="PTHR11795">
    <property type="entry name" value="BRANCHED-CHAIN AMINO ACID TRANSPORT SYSTEM PERMEASE PROTEIN LIVH"/>
    <property type="match status" value="1"/>
</dbReference>
<evidence type="ECO:0000256" key="4">
    <source>
        <dbReference type="ARBA" id="ARBA00022692"/>
    </source>
</evidence>
<evidence type="ECO:0000313" key="10">
    <source>
        <dbReference type="EMBL" id="SKB09436.1"/>
    </source>
</evidence>
<evidence type="ECO:0000256" key="1">
    <source>
        <dbReference type="ARBA" id="ARBA00004651"/>
    </source>
</evidence>
<feature type="transmembrane region" description="Helical" evidence="9">
    <location>
        <begin position="91"/>
        <end position="110"/>
    </location>
</feature>
<feature type="transmembrane region" description="Helical" evidence="9">
    <location>
        <begin position="225"/>
        <end position="249"/>
    </location>
</feature>
<protein>
    <submittedName>
        <fullName evidence="10">Amino acid/amide ABC transporter membrane protein 1, HAAT family</fullName>
    </submittedName>
</protein>
<feature type="transmembrane region" description="Helical" evidence="9">
    <location>
        <begin position="36"/>
        <end position="54"/>
    </location>
</feature>
<evidence type="ECO:0000256" key="9">
    <source>
        <dbReference type="SAM" id="Phobius"/>
    </source>
</evidence>
<dbReference type="GO" id="GO:0006865">
    <property type="term" value="P:amino acid transport"/>
    <property type="evidence" value="ECO:0007669"/>
    <property type="project" value="UniProtKB-KW"/>
</dbReference>
<name>A0A1T4Z659_9ACTN</name>
<keyword evidence="7 9" id="KW-0472">Membrane</keyword>
<feature type="transmembrane region" description="Helical" evidence="9">
    <location>
        <begin position="193"/>
        <end position="213"/>
    </location>
</feature>
<dbReference type="GO" id="GO:0005886">
    <property type="term" value="C:plasma membrane"/>
    <property type="evidence" value="ECO:0007669"/>
    <property type="project" value="UniProtKB-SubCell"/>
</dbReference>
<proteinExistence type="inferred from homology"/>
<reference evidence="11" key="1">
    <citation type="submission" date="2017-02" db="EMBL/GenBank/DDBJ databases">
        <authorList>
            <person name="Varghese N."/>
            <person name="Submissions S."/>
        </authorList>
    </citation>
    <scope>NUCLEOTIDE SEQUENCE [LARGE SCALE GENOMIC DNA]</scope>
    <source>
        <strain evidence="11">9H-4</strain>
    </source>
</reference>
<dbReference type="STRING" id="1736691.SAMN06295964_2699"/>
<evidence type="ECO:0000256" key="8">
    <source>
        <dbReference type="ARBA" id="ARBA00037998"/>
    </source>
</evidence>
<evidence type="ECO:0000256" key="2">
    <source>
        <dbReference type="ARBA" id="ARBA00022448"/>
    </source>
</evidence>
<evidence type="ECO:0000313" key="11">
    <source>
        <dbReference type="Proteomes" id="UP000191040"/>
    </source>
</evidence>
<dbReference type="GO" id="GO:0022857">
    <property type="term" value="F:transmembrane transporter activity"/>
    <property type="evidence" value="ECO:0007669"/>
    <property type="project" value="InterPro"/>
</dbReference>
<accession>A0A1T4Z659</accession>
<keyword evidence="5" id="KW-0029">Amino-acid transport</keyword>
<sequence length="291" mass="30810">MSTLTQILMTGVLQGLIYALIGLGLYLIFSVMNVVNFAHGFFVLLGMYGLLWFGPTSLPAFLAATLVVVALSGAFGYLVERTLIESTLHKPGHAQLVITISLGLAMQYFFQIMFPEPYQKIANPWPFDAIQVLGVTVGSGRLAAGAISLVLALAVSWLVYRTRFGSLMRACSQSLEGAVHVGINYTRVYRATFALGAAIAAVAGALLIPFQPVSPHLGLDLTIKAFIVVVVGGSESLWGVLSAGILLGIAEAAGSILVSGSLATSAIYLLFLVVILVRPQGLVLRRKVSVS</sequence>
<gene>
    <name evidence="10" type="ORF">SAMN06295964_2699</name>
</gene>